<gene>
    <name evidence="2" type="ORF">GCM10017567_73380</name>
</gene>
<dbReference type="Proteomes" id="UP000649955">
    <property type="component" value="Unassembled WGS sequence"/>
</dbReference>
<evidence type="ECO:0000256" key="1">
    <source>
        <dbReference type="SAM" id="Phobius"/>
    </source>
</evidence>
<protein>
    <submittedName>
        <fullName evidence="2">Uncharacterized protein</fullName>
    </submittedName>
</protein>
<evidence type="ECO:0000313" key="2">
    <source>
        <dbReference type="EMBL" id="GHG41206.1"/>
    </source>
</evidence>
<keyword evidence="1" id="KW-1133">Transmembrane helix</keyword>
<keyword evidence="1" id="KW-0812">Transmembrane</keyword>
<proteinExistence type="predicted"/>
<accession>A0ABQ3KT15</accession>
<evidence type="ECO:0000313" key="3">
    <source>
        <dbReference type="Proteomes" id="UP000649955"/>
    </source>
</evidence>
<reference evidence="3" key="1">
    <citation type="journal article" date="2019" name="Int. J. Syst. Evol. Microbiol.">
        <title>The Global Catalogue of Microorganisms (GCM) 10K type strain sequencing project: providing services to taxonomists for standard genome sequencing and annotation.</title>
        <authorList>
            <consortium name="The Broad Institute Genomics Platform"/>
            <consortium name="The Broad Institute Genome Sequencing Center for Infectious Disease"/>
            <person name="Wu L."/>
            <person name="Ma J."/>
        </authorList>
    </citation>
    <scope>NUCLEOTIDE SEQUENCE [LARGE SCALE GENOMIC DNA]</scope>
    <source>
        <strain evidence="3">CGMCC 4.7680</strain>
    </source>
</reference>
<comment type="caution">
    <text evidence="2">The sequence shown here is derived from an EMBL/GenBank/DDBJ whole genome shotgun (WGS) entry which is preliminary data.</text>
</comment>
<dbReference type="EMBL" id="BNAW01000050">
    <property type="protein sequence ID" value="GHG41206.1"/>
    <property type="molecule type" value="Genomic_DNA"/>
</dbReference>
<keyword evidence="1" id="KW-0472">Membrane</keyword>
<organism evidence="2 3">
    <name type="scientific">Amycolatopsis bullii</name>
    <dbReference type="NCBI Taxonomy" id="941987"/>
    <lineage>
        <taxon>Bacteria</taxon>
        <taxon>Bacillati</taxon>
        <taxon>Actinomycetota</taxon>
        <taxon>Actinomycetes</taxon>
        <taxon>Pseudonocardiales</taxon>
        <taxon>Pseudonocardiaceae</taxon>
        <taxon>Amycolatopsis</taxon>
    </lineage>
</organism>
<sequence>MWSTIVTVWQWLPEITVVLKFCTALVGFTITVSLLVRRVRRWLRRQR</sequence>
<name>A0ABQ3KT15_9PSEU</name>
<feature type="transmembrane region" description="Helical" evidence="1">
    <location>
        <begin position="15"/>
        <end position="36"/>
    </location>
</feature>
<keyword evidence="3" id="KW-1185">Reference proteome</keyword>